<evidence type="ECO:0000256" key="1">
    <source>
        <dbReference type="ARBA" id="ARBA00004138"/>
    </source>
</evidence>
<dbReference type="PANTHER" id="PTHR21547:SF0">
    <property type="entry name" value="CLUSTERIN-ASSOCIATED PROTEIN 1"/>
    <property type="match status" value="1"/>
</dbReference>
<comment type="subcellular location">
    <subcellularLocation>
        <location evidence="1">Cell projection</location>
        <location evidence="1">Cilium</location>
    </subcellularLocation>
</comment>
<dbReference type="EMBL" id="OZ019893">
    <property type="protein sequence ID" value="CAK9190105.1"/>
    <property type="molecule type" value="Genomic_DNA"/>
</dbReference>
<keyword evidence="3" id="KW-0970">Cilium biogenesis/degradation</keyword>
<name>A0ABP0T931_9BRYO</name>
<dbReference type="InterPro" id="IPR019366">
    <property type="entry name" value="Clusterin-associated_protein-1"/>
</dbReference>
<keyword evidence="5" id="KW-0969">Cilium</keyword>
<organism evidence="9 10">
    <name type="scientific">Sphagnum troendelagicum</name>
    <dbReference type="NCBI Taxonomy" id="128251"/>
    <lineage>
        <taxon>Eukaryota</taxon>
        <taxon>Viridiplantae</taxon>
        <taxon>Streptophyta</taxon>
        <taxon>Embryophyta</taxon>
        <taxon>Bryophyta</taxon>
        <taxon>Sphagnophytina</taxon>
        <taxon>Sphagnopsida</taxon>
        <taxon>Sphagnales</taxon>
        <taxon>Sphagnaceae</taxon>
        <taxon>Sphagnum</taxon>
    </lineage>
</organism>
<evidence type="ECO:0000256" key="3">
    <source>
        <dbReference type="ARBA" id="ARBA00022794"/>
    </source>
</evidence>
<accession>A0ABP0T931</accession>
<feature type="coiled-coil region" evidence="7">
    <location>
        <begin position="270"/>
        <end position="297"/>
    </location>
</feature>
<evidence type="ECO:0000256" key="4">
    <source>
        <dbReference type="ARBA" id="ARBA00023054"/>
    </source>
</evidence>
<dbReference type="Proteomes" id="UP001497512">
    <property type="component" value="Chromosome 1"/>
</dbReference>
<evidence type="ECO:0000256" key="6">
    <source>
        <dbReference type="ARBA" id="ARBA00023273"/>
    </source>
</evidence>
<keyword evidence="10" id="KW-1185">Reference proteome</keyword>
<feature type="compositionally biased region" description="Basic and acidic residues" evidence="8">
    <location>
        <begin position="335"/>
        <end position="345"/>
    </location>
</feature>
<proteinExistence type="inferred from homology"/>
<feature type="region of interest" description="Disordered" evidence="8">
    <location>
        <begin position="335"/>
        <end position="366"/>
    </location>
</feature>
<evidence type="ECO:0000256" key="2">
    <source>
        <dbReference type="ARBA" id="ARBA00008340"/>
    </source>
</evidence>
<comment type="similarity">
    <text evidence="2">Belongs to the CLUAP1 family.</text>
</comment>
<protein>
    <recommendedName>
        <fullName evidence="11">Clusterin-associated protein 1</fullName>
    </recommendedName>
</protein>
<evidence type="ECO:0000256" key="7">
    <source>
        <dbReference type="SAM" id="Coils"/>
    </source>
</evidence>
<feature type="coiled-coil region" evidence="7">
    <location>
        <begin position="203"/>
        <end position="237"/>
    </location>
</feature>
<evidence type="ECO:0000256" key="5">
    <source>
        <dbReference type="ARBA" id="ARBA00023069"/>
    </source>
</evidence>
<evidence type="ECO:0000313" key="10">
    <source>
        <dbReference type="Proteomes" id="UP001497512"/>
    </source>
</evidence>
<gene>
    <name evidence="9" type="ORF">CSSPTR1EN2_LOCUS660</name>
</gene>
<evidence type="ECO:0000313" key="9">
    <source>
        <dbReference type="EMBL" id="CAK9190105.1"/>
    </source>
</evidence>
<evidence type="ECO:0000256" key="8">
    <source>
        <dbReference type="SAM" id="MobiDB-lite"/>
    </source>
</evidence>
<evidence type="ECO:0008006" key="11">
    <source>
        <dbReference type="Google" id="ProtNLM"/>
    </source>
</evidence>
<feature type="compositionally biased region" description="Acidic residues" evidence="8">
    <location>
        <begin position="355"/>
        <end position="366"/>
    </location>
</feature>
<keyword evidence="6" id="KW-0966">Cell projection</keyword>
<dbReference type="PANTHER" id="PTHR21547">
    <property type="entry name" value="CLUSTERIN ASSOCIATED PROTEIN 1"/>
    <property type="match status" value="1"/>
</dbReference>
<reference evidence="9 10" key="1">
    <citation type="submission" date="2024-02" db="EMBL/GenBank/DDBJ databases">
        <authorList>
            <consortium name="ELIXIR-Norway"/>
            <consortium name="Elixir Norway"/>
        </authorList>
    </citation>
    <scope>NUCLEOTIDE SEQUENCE [LARGE SCALE GENOMIC DNA]</scope>
</reference>
<sequence length="366" mass="42910">MSFTHIRKFVVAMKSLGYPHTISLEDFCSPNFKLVADCLTWLMLRYDPTIELKTDISTESHRVAFLQSATRLMLSKARIKLNAKRLYSADGYAMKELLKIASVLQLATRCAIVSEEDNTELGPSMRMFDLKATRVLVNEITKCGATFYDVLKSEPELHEARKRATMADMDMDYIERNMQDSINVILNDIDVTNQENTNVENDITMLQTKYEKQKFELERLENRLSTLQNVRPAYMDEYELLKKELNELFLVYVEKSRNLQWLESQREIYNREEQEKLEEVNRKMRRLQRRVQNEELCILQGEEVAEDVVNMDSSEDSSEDEKTNSWTWLHRESSKLKEQEVKEDNVVDINQTSAEELDDDSSDDDF</sequence>
<dbReference type="Pfam" id="PF10234">
    <property type="entry name" value="Cluap1"/>
    <property type="match status" value="1"/>
</dbReference>
<keyword evidence="4 7" id="KW-0175">Coiled coil</keyword>